<feature type="compositionally biased region" description="Polar residues" evidence="1">
    <location>
        <begin position="770"/>
        <end position="800"/>
    </location>
</feature>
<feature type="region of interest" description="Disordered" evidence="1">
    <location>
        <begin position="971"/>
        <end position="1107"/>
    </location>
</feature>
<evidence type="ECO:0000313" key="3">
    <source>
        <dbReference type="Proteomes" id="UP000198287"/>
    </source>
</evidence>
<dbReference type="Proteomes" id="UP000198287">
    <property type="component" value="Unassembled WGS sequence"/>
</dbReference>
<evidence type="ECO:0000313" key="2">
    <source>
        <dbReference type="EMBL" id="OXA57263.1"/>
    </source>
</evidence>
<dbReference type="PANTHER" id="PTHR24216:SF65">
    <property type="entry name" value="PAXILLIN-LIKE PROTEIN 1"/>
    <property type="match status" value="1"/>
</dbReference>
<evidence type="ECO:0000256" key="1">
    <source>
        <dbReference type="SAM" id="MobiDB-lite"/>
    </source>
</evidence>
<feature type="compositionally biased region" description="Polar residues" evidence="1">
    <location>
        <begin position="577"/>
        <end position="614"/>
    </location>
</feature>
<dbReference type="CDD" id="cd19816">
    <property type="entry name" value="Bbox1_CYLD"/>
    <property type="match status" value="1"/>
</dbReference>
<accession>A0A226EHU1</accession>
<protein>
    <submittedName>
        <fullName evidence="2">Ubiquitin carboxyl-terminal hydrolase CYLD</fullName>
    </submittedName>
</protein>
<feature type="compositionally biased region" description="Pro residues" evidence="1">
    <location>
        <begin position="1074"/>
        <end position="1088"/>
    </location>
</feature>
<name>A0A226EHU1_FOLCA</name>
<dbReference type="EMBL" id="LNIX01000003">
    <property type="protein sequence ID" value="OXA57263.1"/>
    <property type="molecule type" value="Genomic_DNA"/>
</dbReference>
<feature type="compositionally biased region" description="Basic and acidic residues" evidence="1">
    <location>
        <begin position="410"/>
        <end position="436"/>
    </location>
</feature>
<comment type="caution">
    <text evidence="2">The sequence shown here is derived from an EMBL/GenBank/DDBJ whole genome shotgun (WGS) entry which is preliminary data.</text>
</comment>
<feature type="region of interest" description="Disordered" evidence="1">
    <location>
        <begin position="330"/>
        <end position="474"/>
    </location>
</feature>
<feature type="region of interest" description="Disordered" evidence="1">
    <location>
        <begin position="281"/>
        <end position="318"/>
    </location>
</feature>
<feature type="compositionally biased region" description="Pro residues" evidence="1">
    <location>
        <begin position="297"/>
        <end position="315"/>
    </location>
</feature>
<feature type="compositionally biased region" description="Low complexity" evidence="1">
    <location>
        <begin position="843"/>
        <end position="853"/>
    </location>
</feature>
<reference evidence="2 3" key="1">
    <citation type="submission" date="2015-12" db="EMBL/GenBank/DDBJ databases">
        <title>The genome of Folsomia candida.</title>
        <authorList>
            <person name="Faddeeva A."/>
            <person name="Derks M.F."/>
            <person name="Anvar Y."/>
            <person name="Smit S."/>
            <person name="Van Straalen N."/>
            <person name="Roelofs D."/>
        </authorList>
    </citation>
    <scope>NUCLEOTIDE SEQUENCE [LARGE SCALE GENOMIC DNA]</scope>
    <source>
        <strain evidence="2 3">VU population</strain>
        <tissue evidence="2">Whole body</tissue>
    </source>
</reference>
<sequence length="1578" mass="176028">MGLFDCVSDNSGKYPVKAQHRHQAPLERGMSGRRSMGIFASNASLKGKDTNFWRHRLLCFLYKGEGREDVGSLHMPLKQMGYTTIGDFIRDIPAEVYEPYKAQLNPDTTLRKDYKVIWERDGIAEPGIIKWEGSIEGQRCMGLQLDRKKAVPFGIVDGKGLFYCKPGHRALVSVDEVFAYKAFLRQFIGLPPRKDSMPLNLLPGRSAVRVAVAKRYKPGDRVHLPTEGKWATILWTGRIDDEWVVDLVYDPEKPTSGKIVSPDEPYMSRSLSMAEFIDELGPKDEKSGSQSRSQSSPTPPRHVPPPPPTTPPPKSPDLEDEVFIALKEKVVVSPGKTGTPKRPPPQQQSDDDHDNSGSESQLSEGDDDEEDSATEESDHSESDHAHSEHAIELARRDEDSRSETDEEDETHLHRAHSEPGQDLYKLESKQKAEVQKGLEQLEQAPLKSKPTHKPMFNLASLGRKKKTKEKTEPKVQVVAPVLQIHTSPKREFGFFSKNKSKSKQIVEPESVIKRLGSSESQSKNSPADEPSFMRKDRSPSPVHRRPDKVRLSSDDHHRELPVDVPSTVIKSPKRSVTETMNETLVRPSANQTQLNLASPQRKNDVAPTSSNVQPTRKHSSDSFEESSEEESVQTNGNNKEDVPVSLPLVKNKFSEQRQGSDQDSDTTPPYSPAIKDVGFKFSKPATKENKSPFRSFGGIFSKQAKPLPPKDYTTHPKPPVRNESLEQQDNPADTDSISHASEDSRQDQVGRKLSNENGQSSFFRRKPKRQSNIEPTPMPTATTNDVTNNPSDELSSTEQMGDQEFLVLDSLEVKHDDQQPPWNSPPPQSTPDANTPKRKGSKGKTFSFGFSSSKKQKPTTTHDDITKDSSFEGAEMVAVIEDTPRYPTEPKSKPKSSLRDSFTRTFSFTKSKGSSMERRDSLGDRLERRPDSLYIDNNEALGATNISRPKSKSASVLVDIQPWNDRRGYKSEIHDIYDSQDESPHSPGSPRSVPALQPKQPDPTIPKHRIFTTPIGLFGFGHKSNDETTQKPKKKTSFKESKLPKPIRLSTSNESRDVPSPVITVKPTTLPKPVSRPTPPSQPPPPIPTSDEPLTPSSHNLKSAMKQRKEIDAIPKGVKIGDRVIWYNGATRTPIPGFVKKLYKDGTDKYTAVVKFDRVLTSEPLTLAREGDDYVITVEELITPEILGLPLSPSADSPKQQQNFQEPVVAHPQSVDPIEINQEPSAIDEECKSPTVRFVPSPDPPVTPVPEINIELASPVSPSGDEDADRIPPPFQEEEVEVACGVRRGIPSRDRTCCVETILFAMFYATNTFDTSLLYGSSFEQDKMARDIRILLRDGIVHPLRQSGYCEWVAVRQLKELLQNASPDFNSINSDAEVMTLVLFDRALKVGKFISYSNGMTDYMHQLVLDPRDLCKSGTVQQLLENSLTIMESSKFKTPPSPALIIEIPRNSDKLVHYEAVIPNLTINVSQFLENGPRLCICGMVATYECLQCTHKSSDKALVYCDNCASLSDQIHFQLAHDSSLVEIIQTAYSMDLVAVICVKAGHYTSFVKCGLERASPWLFYDAAEIDNPKVTHL</sequence>
<feature type="compositionally biased region" description="Basic and acidic residues" evidence="1">
    <location>
        <begin position="376"/>
        <end position="403"/>
    </location>
</feature>
<feature type="compositionally biased region" description="Polar residues" evidence="1">
    <location>
        <begin position="944"/>
        <end position="954"/>
    </location>
</feature>
<dbReference type="InterPro" id="IPR036859">
    <property type="entry name" value="CAP-Gly_dom_sf"/>
</dbReference>
<feature type="compositionally biased region" description="Basic and acidic residues" evidence="1">
    <location>
        <begin position="548"/>
        <end position="561"/>
    </location>
</feature>
<keyword evidence="3" id="KW-1185">Reference proteome</keyword>
<feature type="region of interest" description="Disordered" evidence="1">
    <location>
        <begin position="488"/>
        <end position="955"/>
    </location>
</feature>
<dbReference type="Gene3D" id="3.90.70.10">
    <property type="entry name" value="Cysteine proteinases"/>
    <property type="match status" value="1"/>
</dbReference>
<dbReference type="SUPFAM" id="SSF74924">
    <property type="entry name" value="Cap-Gly domain"/>
    <property type="match status" value="1"/>
</dbReference>
<gene>
    <name evidence="2" type="ORF">Fcan01_07099</name>
</gene>
<feature type="compositionally biased region" description="Acidic residues" evidence="1">
    <location>
        <begin position="364"/>
        <end position="375"/>
    </location>
</feature>
<feature type="compositionally biased region" description="Acidic residues" evidence="1">
    <location>
        <begin position="622"/>
        <end position="631"/>
    </location>
</feature>
<feature type="compositionally biased region" description="Basic and acidic residues" evidence="1">
    <location>
        <begin position="915"/>
        <end position="931"/>
    </location>
</feature>
<feature type="compositionally biased region" description="Basic and acidic residues" evidence="1">
    <location>
        <begin position="882"/>
        <end position="902"/>
    </location>
</feature>
<feature type="compositionally biased region" description="Polar residues" evidence="1">
    <location>
        <begin position="903"/>
        <end position="914"/>
    </location>
</feature>
<proteinExistence type="predicted"/>
<feature type="compositionally biased region" description="Polar residues" evidence="1">
    <location>
        <begin position="725"/>
        <end position="739"/>
    </location>
</feature>
<feature type="compositionally biased region" description="Basic and acidic residues" evidence="1">
    <location>
        <begin position="740"/>
        <end position="754"/>
    </location>
</feature>
<dbReference type="GO" id="GO:0016787">
    <property type="term" value="F:hydrolase activity"/>
    <property type="evidence" value="ECO:0007669"/>
    <property type="project" value="UniProtKB-KW"/>
</dbReference>
<organism evidence="2 3">
    <name type="scientific">Folsomia candida</name>
    <name type="common">Springtail</name>
    <dbReference type="NCBI Taxonomy" id="158441"/>
    <lineage>
        <taxon>Eukaryota</taxon>
        <taxon>Metazoa</taxon>
        <taxon>Ecdysozoa</taxon>
        <taxon>Arthropoda</taxon>
        <taxon>Hexapoda</taxon>
        <taxon>Collembola</taxon>
        <taxon>Entomobryomorpha</taxon>
        <taxon>Isotomoidea</taxon>
        <taxon>Isotomidae</taxon>
        <taxon>Proisotominae</taxon>
        <taxon>Folsomia</taxon>
    </lineage>
</organism>
<dbReference type="STRING" id="158441.A0A226EHU1"/>
<keyword evidence="2" id="KW-0378">Hydrolase</keyword>
<feature type="compositionally biased region" description="Polar residues" evidence="1">
    <location>
        <begin position="1194"/>
        <end position="1205"/>
    </location>
</feature>
<dbReference type="PANTHER" id="PTHR24216">
    <property type="entry name" value="PAXILLIN-RELATED"/>
    <property type="match status" value="1"/>
</dbReference>
<dbReference type="OrthoDB" id="6287070at2759"/>
<feature type="region of interest" description="Disordered" evidence="1">
    <location>
        <begin position="1192"/>
        <end position="1214"/>
    </location>
</feature>
<feature type="compositionally biased region" description="Basic and acidic residues" evidence="1">
    <location>
        <begin position="860"/>
        <end position="870"/>
    </location>
</feature>